<comment type="caution">
    <text evidence="2">The sequence shown here is derived from an EMBL/GenBank/DDBJ whole genome shotgun (WGS) entry which is preliminary data.</text>
</comment>
<dbReference type="Proteomes" id="UP000177167">
    <property type="component" value="Unassembled WGS sequence"/>
</dbReference>
<sequence>MTNKDNLIITLILLAGVLAGYIYYGGTSSDIFIDQPTRWKADNLEKLANITLDLEDLDVRLNSLETFGEYPVKPGTGGKINIFAPF</sequence>
<dbReference type="EMBL" id="MGJP01000053">
    <property type="protein sequence ID" value="OGN08775.1"/>
    <property type="molecule type" value="Genomic_DNA"/>
</dbReference>
<keyword evidence="1" id="KW-0472">Membrane</keyword>
<dbReference type="AlphaFoldDB" id="A0A1F8F6K2"/>
<accession>A0A1F8F6K2</accession>
<keyword evidence="1" id="KW-0812">Transmembrane</keyword>
<feature type="transmembrane region" description="Helical" evidence="1">
    <location>
        <begin position="6"/>
        <end position="24"/>
    </location>
</feature>
<organism evidence="2 3">
    <name type="scientific">Candidatus Yanofskybacteria bacterium RIFCSPHIGHO2_02_FULL_41_11</name>
    <dbReference type="NCBI Taxonomy" id="1802675"/>
    <lineage>
        <taxon>Bacteria</taxon>
        <taxon>Candidatus Yanofskyibacteriota</taxon>
    </lineage>
</organism>
<name>A0A1F8F6K2_9BACT</name>
<proteinExistence type="predicted"/>
<evidence type="ECO:0000256" key="1">
    <source>
        <dbReference type="SAM" id="Phobius"/>
    </source>
</evidence>
<protein>
    <submittedName>
        <fullName evidence="2">Uncharacterized protein</fullName>
    </submittedName>
</protein>
<keyword evidence="1" id="KW-1133">Transmembrane helix</keyword>
<reference evidence="2 3" key="1">
    <citation type="journal article" date="2016" name="Nat. Commun.">
        <title>Thousands of microbial genomes shed light on interconnected biogeochemical processes in an aquifer system.</title>
        <authorList>
            <person name="Anantharaman K."/>
            <person name="Brown C.T."/>
            <person name="Hug L.A."/>
            <person name="Sharon I."/>
            <person name="Castelle C.J."/>
            <person name="Probst A.J."/>
            <person name="Thomas B.C."/>
            <person name="Singh A."/>
            <person name="Wilkins M.J."/>
            <person name="Karaoz U."/>
            <person name="Brodie E.L."/>
            <person name="Williams K.H."/>
            <person name="Hubbard S.S."/>
            <person name="Banfield J.F."/>
        </authorList>
    </citation>
    <scope>NUCLEOTIDE SEQUENCE [LARGE SCALE GENOMIC DNA]</scope>
</reference>
<evidence type="ECO:0000313" key="3">
    <source>
        <dbReference type="Proteomes" id="UP000177167"/>
    </source>
</evidence>
<gene>
    <name evidence="2" type="ORF">A3J46_04370</name>
</gene>
<evidence type="ECO:0000313" key="2">
    <source>
        <dbReference type="EMBL" id="OGN08775.1"/>
    </source>
</evidence>